<accession>A0A2T1NA82</accession>
<evidence type="ECO:0008006" key="3">
    <source>
        <dbReference type="Google" id="ProtNLM"/>
    </source>
</evidence>
<dbReference type="EMBL" id="PXOQ01000009">
    <property type="protein sequence ID" value="PSG88770.1"/>
    <property type="molecule type" value="Genomic_DNA"/>
</dbReference>
<name>A0A2T1NA82_9FLAO</name>
<organism evidence="1 2">
    <name type="scientific">Aurantibacter aestuarii</name>
    <dbReference type="NCBI Taxonomy" id="1266046"/>
    <lineage>
        <taxon>Bacteria</taxon>
        <taxon>Pseudomonadati</taxon>
        <taxon>Bacteroidota</taxon>
        <taxon>Flavobacteriia</taxon>
        <taxon>Flavobacteriales</taxon>
        <taxon>Flavobacteriaceae</taxon>
        <taxon>Aurantibacter</taxon>
    </lineage>
</organism>
<keyword evidence="2" id="KW-1185">Reference proteome</keyword>
<dbReference type="PROSITE" id="PS51257">
    <property type="entry name" value="PROKAR_LIPOPROTEIN"/>
    <property type="match status" value="1"/>
</dbReference>
<dbReference type="OrthoDB" id="1489643at2"/>
<proteinExistence type="predicted"/>
<reference evidence="1 2" key="1">
    <citation type="submission" date="2018-03" db="EMBL/GenBank/DDBJ databases">
        <title>Mesoflavibacter sp. HG37 and Mesoflavibacter sp. HG96 sp.nov., two marine bacteria isolated from seawater of Western Pacific Ocean.</title>
        <authorList>
            <person name="Cheng H."/>
            <person name="Wu Y.-H."/>
            <person name="Guo L.-L."/>
            <person name="Xu X.-W."/>
        </authorList>
    </citation>
    <scope>NUCLEOTIDE SEQUENCE [LARGE SCALE GENOMIC DNA]</scope>
    <source>
        <strain evidence="1 2">KCTC 32269</strain>
    </source>
</reference>
<protein>
    <recommendedName>
        <fullName evidence="3">Lipoprotein</fullName>
    </recommendedName>
</protein>
<dbReference type="RefSeq" id="WP_106463266.1">
    <property type="nucleotide sequence ID" value="NZ_PXOQ01000009.1"/>
</dbReference>
<comment type="caution">
    <text evidence="1">The sequence shown here is derived from an EMBL/GenBank/DDBJ whole genome shotgun (WGS) entry which is preliminary data.</text>
</comment>
<sequence length="389" mass="45192">MKKILLFTFTILIVACSASRRIGKQLNYGNYDSAITDAIRKLSTNKTRKGKEDIVLLLKEAYVKAADRDVNQIKYLASNNNPALSEQIYNLYLGLRNRQEQIKPLLPLYANGKQINFNFFNYNNQIVNYRNKTSEYLYNQANTLLNGSKLDARSAYNDFIYIDKINPNYKDVRIKINEALQKGRDFILLQLKNETQQIIPERLENDLLNISTYGLNNLWTVYHNNKLPNLKYDYQFDLKFKSIFISPEQVVERQISKERQIKDGKKNLLDSNGNVVKDSLGNNIQVDKFITVSCNYFETKQLKQTEINASAEVTDLSNQQLVDAFPINSNFIFEHIYANLQGDRRALDENLILYLNNRQVPFPSNEQMIFDTGEDLKAQLKAIITNQRY</sequence>
<evidence type="ECO:0000313" key="2">
    <source>
        <dbReference type="Proteomes" id="UP000238426"/>
    </source>
</evidence>
<gene>
    <name evidence="1" type="ORF">C7H52_07420</name>
</gene>
<evidence type="ECO:0000313" key="1">
    <source>
        <dbReference type="EMBL" id="PSG88770.1"/>
    </source>
</evidence>
<dbReference type="AlphaFoldDB" id="A0A2T1NA82"/>
<dbReference type="Proteomes" id="UP000238426">
    <property type="component" value="Unassembled WGS sequence"/>
</dbReference>